<dbReference type="InterPro" id="IPR050553">
    <property type="entry name" value="Thioredoxin_ResA/DsbE_sf"/>
</dbReference>
<dbReference type="AlphaFoldDB" id="A0A495SNZ4"/>
<dbReference type="GO" id="GO:0016491">
    <property type="term" value="F:oxidoreductase activity"/>
    <property type="evidence" value="ECO:0007669"/>
    <property type="project" value="InterPro"/>
</dbReference>
<dbReference type="PANTHER" id="PTHR42852">
    <property type="entry name" value="THIOL:DISULFIDE INTERCHANGE PROTEIN DSBE"/>
    <property type="match status" value="1"/>
</dbReference>
<protein>
    <submittedName>
        <fullName evidence="7">Peroxiredoxin</fullName>
    </submittedName>
</protein>
<keyword evidence="2" id="KW-0201">Cytochrome c-type biogenesis</keyword>
<dbReference type="OrthoDB" id="9815205at2"/>
<accession>A0A495SNZ4</accession>
<keyword evidence="8" id="KW-1185">Reference proteome</keyword>
<evidence type="ECO:0000256" key="5">
    <source>
        <dbReference type="SAM" id="SignalP"/>
    </source>
</evidence>
<keyword evidence="3" id="KW-1015">Disulfide bond</keyword>
<evidence type="ECO:0000256" key="3">
    <source>
        <dbReference type="ARBA" id="ARBA00023157"/>
    </source>
</evidence>
<dbReference type="CDD" id="cd02966">
    <property type="entry name" value="TlpA_like_family"/>
    <property type="match status" value="1"/>
</dbReference>
<organism evidence="7 8">
    <name type="scientific">Chryseobacterium defluvii</name>
    <dbReference type="NCBI Taxonomy" id="160396"/>
    <lineage>
        <taxon>Bacteria</taxon>
        <taxon>Pseudomonadati</taxon>
        <taxon>Bacteroidota</taxon>
        <taxon>Flavobacteriia</taxon>
        <taxon>Flavobacteriales</taxon>
        <taxon>Weeksellaceae</taxon>
        <taxon>Chryseobacterium group</taxon>
        <taxon>Chryseobacterium</taxon>
    </lineage>
</organism>
<evidence type="ECO:0000313" key="8">
    <source>
        <dbReference type="Proteomes" id="UP000272428"/>
    </source>
</evidence>
<evidence type="ECO:0000256" key="2">
    <source>
        <dbReference type="ARBA" id="ARBA00022748"/>
    </source>
</evidence>
<feature type="domain" description="Thioredoxin" evidence="6">
    <location>
        <begin position="321"/>
        <end position="468"/>
    </location>
</feature>
<evidence type="ECO:0000256" key="1">
    <source>
        <dbReference type="ARBA" id="ARBA00004196"/>
    </source>
</evidence>
<feature type="chain" id="PRO_5019796349" evidence="5">
    <location>
        <begin position="20"/>
        <end position="468"/>
    </location>
</feature>
<proteinExistence type="predicted"/>
<dbReference type="InterPro" id="IPR013766">
    <property type="entry name" value="Thioredoxin_domain"/>
</dbReference>
<dbReference type="Pfam" id="PF00578">
    <property type="entry name" value="AhpC-TSA"/>
    <property type="match status" value="1"/>
</dbReference>
<evidence type="ECO:0000313" key="7">
    <source>
        <dbReference type="EMBL" id="RKT01757.1"/>
    </source>
</evidence>
<feature type="signal peptide" evidence="5">
    <location>
        <begin position="1"/>
        <end position="19"/>
    </location>
</feature>
<name>A0A495SNZ4_9FLAO</name>
<dbReference type="PANTHER" id="PTHR42852:SF6">
    <property type="entry name" value="THIOL:DISULFIDE INTERCHANGE PROTEIN DSBE"/>
    <property type="match status" value="1"/>
</dbReference>
<dbReference type="GO" id="GO:0017004">
    <property type="term" value="P:cytochrome complex assembly"/>
    <property type="evidence" value="ECO:0007669"/>
    <property type="project" value="UniProtKB-KW"/>
</dbReference>
<keyword evidence="5" id="KW-0732">Signal</keyword>
<evidence type="ECO:0000256" key="4">
    <source>
        <dbReference type="ARBA" id="ARBA00023284"/>
    </source>
</evidence>
<dbReference type="Gene3D" id="3.40.30.10">
    <property type="entry name" value="Glutaredoxin"/>
    <property type="match status" value="1"/>
</dbReference>
<evidence type="ECO:0000259" key="6">
    <source>
        <dbReference type="PROSITE" id="PS51352"/>
    </source>
</evidence>
<keyword evidence="4" id="KW-0676">Redox-active center</keyword>
<dbReference type="GO" id="GO:0030313">
    <property type="term" value="C:cell envelope"/>
    <property type="evidence" value="ECO:0007669"/>
    <property type="project" value="UniProtKB-SubCell"/>
</dbReference>
<gene>
    <name evidence="7" type="ORF">BCF58_0981</name>
</gene>
<dbReference type="PROSITE" id="PS51352">
    <property type="entry name" value="THIOREDOXIN_2"/>
    <property type="match status" value="1"/>
</dbReference>
<sequence length="468" mass="53411">MKKFIIVIVLNTLALLSFAQQDSIIISGSFQHLRSEDSIILEVKKYYDVGDKNSEEVIIVKPKAGSFSFKIAGQNHPQFINLIMPGGYQDIIANNLSLYGYLVENGDQIYYSDKYKDRFIGPGSEKWKILTRLRSIDVPYEKQRRQVKDSDLKSLFNVYDSSYIAKLEYISENEKMLSHNVYTLMKADIVSSNIIGKQFYIRQIERSNPAALNELAKSSITDSLFNSLANDTSMFYSIDFIGAVISNYHTKQSLSNRIFDVKDCYNFLLNTYPSNLGERAIVSLFLRYMQRNNITPLLKDAVSKVKDRNLNTIILRLVSGRGEGSEAYNFQLPDAKGKIVRLSDFKGKTVVLDFWYTGCIGCAALAPYMKKIEEKFQGKDVVFITISVDKNKDKWLKSLKQKIYSSSYTIDLNTESESKNHPVIKNYMIRSYPTLITIDKDGKIMRQVEDPRGDNGGDLISLLNFSLQ</sequence>
<dbReference type="Proteomes" id="UP000272428">
    <property type="component" value="Unassembled WGS sequence"/>
</dbReference>
<reference evidence="7 8" key="1">
    <citation type="submission" date="2018-10" db="EMBL/GenBank/DDBJ databases">
        <title>Genomic Encyclopedia of Archaeal and Bacterial Type Strains, Phase II (KMG-II): from individual species to whole genera.</title>
        <authorList>
            <person name="Goeker M."/>
        </authorList>
    </citation>
    <scope>NUCLEOTIDE SEQUENCE [LARGE SCALE GENOMIC DNA]</scope>
    <source>
        <strain evidence="7 8">DSM 14219</strain>
    </source>
</reference>
<dbReference type="GO" id="GO:0016209">
    <property type="term" value="F:antioxidant activity"/>
    <property type="evidence" value="ECO:0007669"/>
    <property type="project" value="InterPro"/>
</dbReference>
<dbReference type="SUPFAM" id="SSF52833">
    <property type="entry name" value="Thioredoxin-like"/>
    <property type="match status" value="1"/>
</dbReference>
<dbReference type="InterPro" id="IPR036249">
    <property type="entry name" value="Thioredoxin-like_sf"/>
</dbReference>
<dbReference type="InterPro" id="IPR000866">
    <property type="entry name" value="AhpC/TSA"/>
</dbReference>
<dbReference type="EMBL" id="RBXB01000001">
    <property type="protein sequence ID" value="RKT01757.1"/>
    <property type="molecule type" value="Genomic_DNA"/>
</dbReference>
<dbReference type="RefSeq" id="WP_121460644.1">
    <property type="nucleotide sequence ID" value="NZ_RBXB01000001.1"/>
</dbReference>
<comment type="caution">
    <text evidence="7">The sequence shown here is derived from an EMBL/GenBank/DDBJ whole genome shotgun (WGS) entry which is preliminary data.</text>
</comment>
<comment type="subcellular location">
    <subcellularLocation>
        <location evidence="1">Cell envelope</location>
    </subcellularLocation>
</comment>